<gene>
    <name evidence="6" type="ORF">LUZ62_058049</name>
</gene>
<dbReference type="NCBIfam" id="TIGR01614">
    <property type="entry name" value="PME_inhib"/>
    <property type="match status" value="1"/>
</dbReference>
<comment type="caution">
    <text evidence="6">The sequence shown here is derived from an EMBL/GenBank/DDBJ whole genome shotgun (WGS) entry which is preliminary data.</text>
</comment>
<evidence type="ECO:0000313" key="7">
    <source>
        <dbReference type="Proteomes" id="UP001140206"/>
    </source>
</evidence>
<dbReference type="Gene3D" id="1.20.140.40">
    <property type="entry name" value="Invertase/pectin methylesterase inhibitor family protein"/>
    <property type="match status" value="1"/>
</dbReference>
<comment type="similarity">
    <text evidence="3">Belongs to the PMEI family.</text>
</comment>
<evidence type="ECO:0000313" key="6">
    <source>
        <dbReference type="EMBL" id="KAJ4773792.1"/>
    </source>
</evidence>
<organism evidence="6 7">
    <name type="scientific">Rhynchospora pubera</name>
    <dbReference type="NCBI Taxonomy" id="906938"/>
    <lineage>
        <taxon>Eukaryota</taxon>
        <taxon>Viridiplantae</taxon>
        <taxon>Streptophyta</taxon>
        <taxon>Embryophyta</taxon>
        <taxon>Tracheophyta</taxon>
        <taxon>Spermatophyta</taxon>
        <taxon>Magnoliopsida</taxon>
        <taxon>Liliopsida</taxon>
        <taxon>Poales</taxon>
        <taxon>Cyperaceae</taxon>
        <taxon>Cyperoideae</taxon>
        <taxon>Rhynchosporeae</taxon>
        <taxon>Rhynchospora</taxon>
    </lineage>
</organism>
<dbReference type="PANTHER" id="PTHR35357">
    <property type="entry name" value="OS02G0537100 PROTEIN"/>
    <property type="match status" value="1"/>
</dbReference>
<feature type="chain" id="PRO_5043832465" evidence="4">
    <location>
        <begin position="26"/>
        <end position="181"/>
    </location>
</feature>
<protein>
    <submittedName>
        <fullName evidence="6">Plant invertase/pectin methylesterase inhibitor superfamily protein</fullName>
    </submittedName>
</protein>
<keyword evidence="1 4" id="KW-0732">Signal</keyword>
<dbReference type="Pfam" id="PF04043">
    <property type="entry name" value="PMEI"/>
    <property type="match status" value="1"/>
</dbReference>
<dbReference type="SUPFAM" id="SSF101148">
    <property type="entry name" value="Plant invertase/pectin methylesterase inhibitor"/>
    <property type="match status" value="1"/>
</dbReference>
<evidence type="ECO:0000256" key="3">
    <source>
        <dbReference type="ARBA" id="ARBA00038471"/>
    </source>
</evidence>
<evidence type="ECO:0000259" key="5">
    <source>
        <dbReference type="SMART" id="SM00856"/>
    </source>
</evidence>
<reference evidence="6" key="1">
    <citation type="submission" date="2022-08" db="EMBL/GenBank/DDBJ databases">
        <authorList>
            <person name="Marques A."/>
        </authorList>
    </citation>
    <scope>NUCLEOTIDE SEQUENCE</scope>
    <source>
        <strain evidence="6">RhyPub2mFocal</strain>
        <tissue evidence="6">Leaves</tissue>
    </source>
</reference>
<dbReference type="SMART" id="SM00856">
    <property type="entry name" value="PMEI"/>
    <property type="match status" value="1"/>
</dbReference>
<dbReference type="PANTHER" id="PTHR35357:SF8">
    <property type="entry name" value="OS01G0111000 PROTEIN"/>
    <property type="match status" value="1"/>
</dbReference>
<keyword evidence="2" id="KW-1015">Disulfide bond</keyword>
<dbReference type="Proteomes" id="UP001140206">
    <property type="component" value="Chromosome 3"/>
</dbReference>
<dbReference type="InterPro" id="IPR006501">
    <property type="entry name" value="Pectinesterase_inhib_dom"/>
</dbReference>
<keyword evidence="7" id="KW-1185">Reference proteome</keyword>
<dbReference type="AlphaFoldDB" id="A0AAV8E605"/>
<evidence type="ECO:0000256" key="2">
    <source>
        <dbReference type="ARBA" id="ARBA00023157"/>
    </source>
</evidence>
<feature type="domain" description="Pectinesterase inhibitor" evidence="5">
    <location>
        <begin position="25"/>
        <end position="171"/>
    </location>
</feature>
<dbReference type="GO" id="GO:0004857">
    <property type="term" value="F:enzyme inhibitor activity"/>
    <property type="evidence" value="ECO:0007669"/>
    <property type="project" value="InterPro"/>
</dbReference>
<feature type="signal peptide" evidence="4">
    <location>
        <begin position="1"/>
        <end position="25"/>
    </location>
</feature>
<proteinExistence type="inferred from homology"/>
<name>A0AAV8E605_9POAL</name>
<accession>A0AAV8E605</accession>
<dbReference type="EMBL" id="JAMFTS010000003">
    <property type="protein sequence ID" value="KAJ4773792.1"/>
    <property type="molecule type" value="Genomic_DNA"/>
</dbReference>
<evidence type="ECO:0000256" key="4">
    <source>
        <dbReference type="SAM" id="SignalP"/>
    </source>
</evidence>
<evidence type="ECO:0000256" key="1">
    <source>
        <dbReference type="ARBA" id="ARBA00022729"/>
    </source>
</evidence>
<sequence length="181" mass="19337">MRSCILSFSLLFLFLLSYHPFSSSAASSKLDEVCNNLGGWYVSPELCHSVFSADPQSPTADLDGIAIISANIAAENATSVIADLNKVLKASTDPDHQKPLQTCLQVYTDVIPKLNSVTESIKSKKFAEAENVFNAALGVPAKCDDATANYPPVRALVDKDDVYFSSVVLVAKAVSGYLASN</sequence>
<dbReference type="InterPro" id="IPR035513">
    <property type="entry name" value="Invertase/methylesterase_inhib"/>
</dbReference>